<accession>A0A1B6GEG6</accession>
<reference evidence="1" key="1">
    <citation type="submission" date="2015-11" db="EMBL/GenBank/DDBJ databases">
        <title>De novo transcriptome assembly of four potential Pierce s Disease insect vectors from Arizona vineyards.</title>
        <authorList>
            <person name="Tassone E.E."/>
        </authorList>
    </citation>
    <scope>NUCLEOTIDE SEQUENCE</scope>
</reference>
<gene>
    <name evidence="1" type="ORF">g.4562</name>
</gene>
<name>A0A1B6GEG6_9HEMI</name>
<proteinExistence type="predicted"/>
<evidence type="ECO:0000313" key="1">
    <source>
        <dbReference type="EMBL" id="JAS60810.1"/>
    </source>
</evidence>
<sequence>MNSRNLKIQRENLYTFCNKYKANLKCRTRRKGTFTCSNTLVDYMHATSSTIHHLQMPPSSKPLTPAPKRAWSSIHLISSGRAFQRRQASTVKDLLKIDER</sequence>
<organism evidence="1">
    <name type="scientific">Cuerna arida</name>
    <dbReference type="NCBI Taxonomy" id="1464854"/>
    <lineage>
        <taxon>Eukaryota</taxon>
        <taxon>Metazoa</taxon>
        <taxon>Ecdysozoa</taxon>
        <taxon>Arthropoda</taxon>
        <taxon>Hexapoda</taxon>
        <taxon>Insecta</taxon>
        <taxon>Pterygota</taxon>
        <taxon>Neoptera</taxon>
        <taxon>Paraneoptera</taxon>
        <taxon>Hemiptera</taxon>
        <taxon>Auchenorrhyncha</taxon>
        <taxon>Membracoidea</taxon>
        <taxon>Cicadellidae</taxon>
        <taxon>Cicadellinae</taxon>
        <taxon>Proconiini</taxon>
        <taxon>Cuerna</taxon>
    </lineage>
</organism>
<dbReference type="AlphaFoldDB" id="A0A1B6GEG6"/>
<protein>
    <submittedName>
        <fullName evidence="1">Uncharacterized protein</fullName>
    </submittedName>
</protein>
<dbReference type="EMBL" id="GECZ01008959">
    <property type="protein sequence ID" value="JAS60810.1"/>
    <property type="molecule type" value="Transcribed_RNA"/>
</dbReference>